<dbReference type="Proteomes" id="UP000644693">
    <property type="component" value="Unassembled WGS sequence"/>
</dbReference>
<dbReference type="Pfam" id="PF11769">
    <property type="entry name" value="DUF3313"/>
    <property type="match status" value="1"/>
</dbReference>
<protein>
    <recommendedName>
        <fullName evidence="3">DUF3313 domain-containing protein</fullName>
    </recommendedName>
</protein>
<evidence type="ECO:0000313" key="2">
    <source>
        <dbReference type="Proteomes" id="UP000644693"/>
    </source>
</evidence>
<keyword evidence="2" id="KW-1185">Reference proteome</keyword>
<comment type="caution">
    <text evidence="1">The sequence shown here is derived from an EMBL/GenBank/DDBJ whole genome shotgun (WGS) entry which is preliminary data.</text>
</comment>
<dbReference type="EMBL" id="BMYM01000001">
    <property type="protein sequence ID" value="GHD31125.1"/>
    <property type="molecule type" value="Genomic_DNA"/>
</dbReference>
<gene>
    <name evidence="1" type="ORF">GCM10007053_13850</name>
</gene>
<evidence type="ECO:0000313" key="1">
    <source>
        <dbReference type="EMBL" id="GHD31125.1"/>
    </source>
</evidence>
<sequence>MKPHVLIAAAAVTAMTACSSTEPTVQTGDDAEVIMGNLHKVDNSRTDLAYVDPEANFGKYNSVLVQPLGVDNVEIRQPNNSYSAVGNRTWELTDKDKENLRKSFAESMGKQMEKCGYPVVTEAGDDVLQVAAMITGIAPAAAKDDNSSRAVGRTRVYTEGAGAMAVAVMFGDSETGEVLAMIKDTRQSNSAGNWGLNNSVSNMADVRRFFNGWANQICQGLDRAHGK</sequence>
<name>A0A919CKK0_9GAMM</name>
<reference evidence="1" key="2">
    <citation type="submission" date="2020-09" db="EMBL/GenBank/DDBJ databases">
        <authorList>
            <person name="Sun Q."/>
            <person name="Kim S."/>
        </authorList>
    </citation>
    <scope>NUCLEOTIDE SEQUENCE</scope>
    <source>
        <strain evidence="1">KCTC 23430</strain>
    </source>
</reference>
<organism evidence="1 2">
    <name type="scientific">Parahalioglobus pacificus</name>
    <dbReference type="NCBI Taxonomy" id="930806"/>
    <lineage>
        <taxon>Bacteria</taxon>
        <taxon>Pseudomonadati</taxon>
        <taxon>Pseudomonadota</taxon>
        <taxon>Gammaproteobacteria</taxon>
        <taxon>Cellvibrionales</taxon>
        <taxon>Halieaceae</taxon>
        <taxon>Parahalioglobus</taxon>
    </lineage>
</organism>
<dbReference type="PROSITE" id="PS51257">
    <property type="entry name" value="PROKAR_LIPOPROTEIN"/>
    <property type="match status" value="1"/>
</dbReference>
<accession>A0A919CKK0</accession>
<evidence type="ECO:0008006" key="3">
    <source>
        <dbReference type="Google" id="ProtNLM"/>
    </source>
</evidence>
<proteinExistence type="predicted"/>
<dbReference type="AlphaFoldDB" id="A0A919CKK0"/>
<dbReference type="InterPro" id="IPR021747">
    <property type="entry name" value="DUF3313"/>
</dbReference>
<reference evidence="1" key="1">
    <citation type="journal article" date="2014" name="Int. J. Syst. Evol. Microbiol.">
        <title>Complete genome sequence of Corynebacterium casei LMG S-19264T (=DSM 44701T), isolated from a smear-ripened cheese.</title>
        <authorList>
            <consortium name="US DOE Joint Genome Institute (JGI-PGF)"/>
            <person name="Walter F."/>
            <person name="Albersmeier A."/>
            <person name="Kalinowski J."/>
            <person name="Ruckert C."/>
        </authorList>
    </citation>
    <scope>NUCLEOTIDE SEQUENCE</scope>
    <source>
        <strain evidence="1">KCTC 23430</strain>
    </source>
</reference>
<dbReference type="RefSeq" id="WP_189476595.1">
    <property type="nucleotide sequence ID" value="NZ_BMYM01000001.1"/>
</dbReference>